<protein>
    <submittedName>
        <fullName evidence="1">Uncharacterized protein</fullName>
    </submittedName>
</protein>
<comment type="caution">
    <text evidence="1">The sequence shown here is derived from an EMBL/GenBank/DDBJ whole genome shotgun (WGS) entry which is preliminary data.</text>
</comment>
<dbReference type="EMBL" id="AJSR01000813">
    <property type="protein sequence ID" value="EKM32270.1"/>
    <property type="molecule type" value="Genomic_DNA"/>
</dbReference>
<evidence type="ECO:0000313" key="1">
    <source>
        <dbReference type="EMBL" id="EKM32270.1"/>
    </source>
</evidence>
<dbReference type="Proteomes" id="UP000008367">
    <property type="component" value="Unassembled WGS sequence"/>
</dbReference>
<accession>A0A454D0T7</accession>
<feature type="non-terminal residue" evidence="1">
    <location>
        <position position="16"/>
    </location>
</feature>
<proteinExistence type="predicted"/>
<name>A0A454D0T7_VIBHA</name>
<dbReference type="AlphaFoldDB" id="A0A454D0T7"/>
<reference evidence="1 2" key="1">
    <citation type="submission" date="2012-10" db="EMBL/GenBank/DDBJ databases">
        <title>Genome sequence of Vibrio Cholerae HENC-02.</title>
        <authorList>
            <person name="Eppinger M."/>
            <person name="Hasan N.A."/>
            <person name="Sengamalay N."/>
            <person name="Hine E."/>
            <person name="Su Q."/>
            <person name="Daugherty S.C."/>
            <person name="Young S."/>
            <person name="Sadzewicz L."/>
            <person name="Tallon L."/>
            <person name="Cebula T.A."/>
            <person name="Ravel J."/>
            <person name="Colwell R.R."/>
        </authorList>
    </citation>
    <scope>NUCLEOTIDE SEQUENCE [LARGE SCALE GENOMIC DNA]</scope>
    <source>
        <strain evidence="1 2">HENC-02</strain>
    </source>
</reference>
<gene>
    <name evidence="1" type="ORF">VCHENC02_2159A</name>
</gene>
<evidence type="ECO:0000313" key="2">
    <source>
        <dbReference type="Proteomes" id="UP000008367"/>
    </source>
</evidence>
<organism evidence="1 2">
    <name type="scientific">Vibrio harveyi</name>
    <name type="common">Beneckea harveyi</name>
    <dbReference type="NCBI Taxonomy" id="669"/>
    <lineage>
        <taxon>Bacteria</taxon>
        <taxon>Pseudomonadati</taxon>
        <taxon>Pseudomonadota</taxon>
        <taxon>Gammaproteobacteria</taxon>
        <taxon>Vibrionales</taxon>
        <taxon>Vibrionaceae</taxon>
        <taxon>Vibrio</taxon>
    </lineage>
</organism>
<sequence>MSSNTKIFCYFFRNFD</sequence>